<reference evidence="1 2" key="1">
    <citation type="submission" date="2013-09" db="EMBL/GenBank/DDBJ databases">
        <authorList>
            <person name="Alapati N."/>
            <person name="Amjadi S."/>
            <person name="Brashears C.B."/>
            <person name="Briell V.C."/>
            <person name="Cody B.J."/>
            <person name="Durham R.J."/>
            <person name="Griffin A.K."/>
            <person name="Henderson M.S."/>
            <person name="Interrante E.J."/>
            <person name="Killingsworth B.W."/>
            <person name="Kolar C.R."/>
            <person name="Lee T."/>
            <person name="Mundhenk S.E."/>
            <person name="Myers M.E."/>
            <person name="Olaniyan O.M."/>
            <person name="Orlando C.M."/>
            <person name="Peterson C.E."/>
            <person name="Riley B.C."/>
            <person name="Sawyer L.E."/>
            <person name="Simitzi N.J."/>
            <person name="St Cyr M.K."/>
            <person name="White R.K."/>
            <person name="Wu H."/>
            <person name="Adair T.L."/>
            <person name="Gibbon B.C."/>
            <person name="Buck G.A."/>
            <person name="Campbell R."/>
            <person name="Carvalho M.R."/>
            <person name="Duckworth R.A."/>
            <person name="Dunn T."/>
            <person name="Halpern C."/>
            <person name="Johnson A."/>
            <person name="Kiflezghi M.G."/>
            <person name="Lee V."/>
            <person name="Loviza R.A."/>
            <person name="Serrano M.G."/>
            <person name="Shah Z.V."/>
            <person name="Sharma K."/>
            <person name="Voegtly L.J."/>
            <person name="Walstead R."/>
            <person name="Wang Y.P."/>
            <person name="Bradley K.W."/>
            <person name="Clarke D.Q."/>
            <person name="Barker L.P."/>
            <person name="Bailey C."/>
            <person name="Asai D.J."/>
            <person name="Bowman C.A."/>
            <person name="Russell D.A."/>
            <person name="Pope W.H."/>
            <person name="Jacobs-Sera D."/>
            <person name="Hendrix R.W."/>
            <person name="Hatfull G.F."/>
        </authorList>
    </citation>
    <scope>NUCLEOTIDE SEQUENCE [LARGE SCALE GENOMIC DNA]</scope>
</reference>
<protein>
    <submittedName>
        <fullName evidence="1">Uncharacterized protein</fullName>
    </submittedName>
</protein>
<evidence type="ECO:0000313" key="2">
    <source>
        <dbReference type="Proteomes" id="UP000018806"/>
    </source>
</evidence>
<dbReference type="RefSeq" id="YP_009002747.1">
    <property type="nucleotide sequence ID" value="NC_023498.1"/>
</dbReference>
<dbReference type="Proteomes" id="UP000018806">
    <property type="component" value="Segment"/>
</dbReference>
<keyword evidence="2" id="KW-1185">Reference proteome</keyword>
<dbReference type="GeneID" id="18479894"/>
<gene>
    <name evidence="1" type="primary">97</name>
    <name evidence="1" type="ORF">PBI_VALIDUS_97</name>
</gene>
<dbReference type="EMBL" id="KF713486">
    <property type="protein sequence ID" value="AHB79627.1"/>
    <property type="molecule type" value="Genomic_DNA"/>
</dbReference>
<accession>V5URS1</accession>
<dbReference type="OrthoDB" id="18091at10239"/>
<name>V5URS1_9CAUD</name>
<organism evidence="1 2">
    <name type="scientific">Mycobacterium phage Validus</name>
    <dbReference type="NCBI Taxonomy" id="1414747"/>
    <lineage>
        <taxon>Viruses</taxon>
        <taxon>Duplodnaviria</taxon>
        <taxon>Heunggongvirae</taxon>
        <taxon>Uroviricota</taxon>
        <taxon>Caudoviricetes</taxon>
        <taxon>Weiservirinae</taxon>
        <taxon>Anayavirus</taxon>
        <taxon>Anayavirus validus</taxon>
    </lineage>
</organism>
<evidence type="ECO:0000313" key="1">
    <source>
        <dbReference type="EMBL" id="AHB79627.1"/>
    </source>
</evidence>
<sequence length="90" mass="9241">MGRVSAPEGRGLAEHIAAAVAACGAIVPGARVADASTVQRYGLAAARVGTVLRVFDAPAGMVEVRWDADPLDADEVEPVENAWADELTAV</sequence>
<proteinExistence type="predicted"/>
<dbReference type="KEGG" id="vg:18479894"/>